<name>A0A024HFW2_PSEKB</name>
<dbReference type="HOGENOM" id="CLU_170854_0_0_6"/>
<protein>
    <submittedName>
        <fullName evidence="1">Uncharacterized protein</fullName>
    </submittedName>
</protein>
<dbReference type="RefSeq" id="WP_043251989.1">
    <property type="nucleotide sequence ID" value="NZ_HG322950.1"/>
</dbReference>
<sequence length="112" mass="12904">MSTLTIEGWCKTSPDARSTPIEDIHFYLSGTDHRRLEQAEEELQRTHEKERWVDVDMSTLELQMPEGYGPLTDCQLRVYLGRDERGQFHLVGHRASDGSLIYSNAVLIDQLI</sequence>
<organism evidence="1 2">
    <name type="scientific">Pseudomonas knackmussii (strain DSM 6978 / CCUG 54928 / LMG 23759 / B13)</name>
    <dbReference type="NCBI Taxonomy" id="1301098"/>
    <lineage>
        <taxon>Bacteria</taxon>
        <taxon>Pseudomonadati</taxon>
        <taxon>Pseudomonadota</taxon>
        <taxon>Gammaproteobacteria</taxon>
        <taxon>Pseudomonadales</taxon>
        <taxon>Pseudomonadaceae</taxon>
        <taxon>Pseudomonas</taxon>
    </lineage>
</organism>
<gene>
    <name evidence="1" type="ORF">PKB_2429</name>
</gene>
<accession>A0A024HFW2</accession>
<evidence type="ECO:0000313" key="2">
    <source>
        <dbReference type="Proteomes" id="UP000025241"/>
    </source>
</evidence>
<dbReference type="Proteomes" id="UP000025241">
    <property type="component" value="Chromosome I"/>
</dbReference>
<dbReference type="STRING" id="1301098.PKB_2429"/>
<reference evidence="1 2" key="2">
    <citation type="submission" date="2014-05" db="EMBL/GenBank/DDBJ databases">
        <title>Genome sequence of the 3-chlorobenzoate degrading bacterium Pseudomonas knackmussii B13 shows multiple evidence for horizontal gene transfer.</title>
        <authorList>
            <person name="Miyazaki R."/>
            <person name="Bertelli C."/>
            <person name="Falquet L."/>
            <person name="Robinson-Rechavi M."/>
            <person name="Gharib W."/>
            <person name="Roy S."/>
            <person name="Van der Meer J.R."/>
        </authorList>
    </citation>
    <scope>NUCLEOTIDE SEQUENCE [LARGE SCALE GENOMIC DNA]</scope>
    <source>
        <strain evidence="1 2">B13</strain>
    </source>
</reference>
<keyword evidence="2" id="KW-1185">Reference proteome</keyword>
<dbReference type="PATRIC" id="fig|1301098.3.peg.2433"/>
<proteinExistence type="predicted"/>
<dbReference type="AlphaFoldDB" id="A0A024HFW2"/>
<dbReference type="EMBL" id="HG322950">
    <property type="protein sequence ID" value="CDF83776.1"/>
    <property type="molecule type" value="Genomic_DNA"/>
</dbReference>
<dbReference type="OrthoDB" id="6088841at2"/>
<evidence type="ECO:0000313" key="1">
    <source>
        <dbReference type="EMBL" id="CDF83776.1"/>
    </source>
</evidence>
<dbReference type="KEGG" id="pkc:PKB_2429"/>
<reference evidence="1 2" key="1">
    <citation type="submission" date="2013-03" db="EMBL/GenBank/DDBJ databases">
        <authorList>
            <person name="Linke B."/>
        </authorList>
    </citation>
    <scope>NUCLEOTIDE SEQUENCE [LARGE SCALE GENOMIC DNA]</scope>
    <source>
        <strain evidence="1 2">B13</strain>
    </source>
</reference>